<protein>
    <submittedName>
        <fullName evidence="2">Uncharacterized protein</fullName>
    </submittedName>
</protein>
<dbReference type="RefSeq" id="WP_118035603.1">
    <property type="nucleotide sequence ID" value="NZ_QRTP01000004.1"/>
</dbReference>
<keyword evidence="1" id="KW-0175">Coiled coil</keyword>
<name>A0A412CH24_9FIRM</name>
<feature type="coiled-coil region" evidence="1">
    <location>
        <begin position="45"/>
        <end position="75"/>
    </location>
</feature>
<dbReference type="Proteomes" id="UP000286147">
    <property type="component" value="Unassembled WGS sequence"/>
</dbReference>
<evidence type="ECO:0000313" key="3">
    <source>
        <dbReference type="Proteomes" id="UP000286147"/>
    </source>
</evidence>
<gene>
    <name evidence="2" type="ORF">DWY77_02720</name>
</gene>
<evidence type="ECO:0000256" key="1">
    <source>
        <dbReference type="SAM" id="Coils"/>
    </source>
</evidence>
<dbReference type="EMBL" id="QRTP01000004">
    <property type="protein sequence ID" value="RGQ85538.1"/>
    <property type="molecule type" value="Genomic_DNA"/>
</dbReference>
<organism evidence="2 3">
    <name type="scientific">Megamonas rupellensis</name>
    <dbReference type="NCBI Taxonomy" id="491921"/>
    <lineage>
        <taxon>Bacteria</taxon>
        <taxon>Bacillati</taxon>
        <taxon>Bacillota</taxon>
        <taxon>Negativicutes</taxon>
        <taxon>Selenomonadales</taxon>
        <taxon>Selenomonadaceae</taxon>
        <taxon>Megamonas</taxon>
    </lineage>
</organism>
<dbReference type="AlphaFoldDB" id="A0A412CH24"/>
<proteinExistence type="predicted"/>
<comment type="caution">
    <text evidence="2">The sequence shown here is derived from an EMBL/GenBank/DDBJ whole genome shotgun (WGS) entry which is preliminary data.</text>
</comment>
<reference evidence="2 3" key="1">
    <citation type="submission" date="2018-08" db="EMBL/GenBank/DDBJ databases">
        <title>A genome reference for cultivated species of the human gut microbiota.</title>
        <authorList>
            <person name="Zou Y."/>
            <person name="Xue W."/>
            <person name="Luo G."/>
        </authorList>
    </citation>
    <scope>NUCLEOTIDE SEQUENCE [LARGE SCALE GENOMIC DNA]</scope>
    <source>
        <strain evidence="2 3">AF27-12</strain>
    </source>
</reference>
<sequence>MKKICICGKEFESKTGKARYCSQKCRFKEYYQKHKELWHFYNNKNRITKKEQKKIEAEQKRIEAENKAKRDKRRNDINRLMAETGLKNKYGLVASFYDTNNLEGLYKYADYLKSIGEIKEDINEPKIVKSHGGKITGGFDYFMISTN</sequence>
<accession>A0A412CH24</accession>
<evidence type="ECO:0000313" key="2">
    <source>
        <dbReference type="EMBL" id="RGQ85538.1"/>
    </source>
</evidence>